<comment type="similarity">
    <text evidence="1 3">Belongs to the CMC family.</text>
</comment>
<evidence type="ECO:0000313" key="5">
    <source>
        <dbReference type="RefSeq" id="XP_024886740.1"/>
    </source>
</evidence>
<dbReference type="AlphaFoldDB" id="A0A6J1R1R1"/>
<dbReference type="RefSeq" id="XP_024886740.1">
    <property type="nucleotide sequence ID" value="XM_025030972.1"/>
</dbReference>
<evidence type="ECO:0000313" key="4">
    <source>
        <dbReference type="Proteomes" id="UP000504618"/>
    </source>
</evidence>
<evidence type="ECO:0000256" key="2">
    <source>
        <dbReference type="ARBA" id="ARBA00023157"/>
    </source>
</evidence>
<organism evidence="4 5">
    <name type="scientific">Temnothorax curvispinosus</name>
    <dbReference type="NCBI Taxonomy" id="300111"/>
    <lineage>
        <taxon>Eukaryota</taxon>
        <taxon>Metazoa</taxon>
        <taxon>Ecdysozoa</taxon>
        <taxon>Arthropoda</taxon>
        <taxon>Hexapoda</taxon>
        <taxon>Insecta</taxon>
        <taxon>Pterygota</taxon>
        <taxon>Neoptera</taxon>
        <taxon>Endopterygota</taxon>
        <taxon>Hymenoptera</taxon>
        <taxon>Apocrita</taxon>
        <taxon>Aculeata</taxon>
        <taxon>Formicoidea</taxon>
        <taxon>Formicidae</taxon>
        <taxon>Myrmicinae</taxon>
        <taxon>Temnothorax</taxon>
    </lineage>
</organism>
<keyword evidence="2" id="KW-1015">Disulfide bond</keyword>
<dbReference type="GeneID" id="112464141"/>
<sequence>MNYRSLATHNAACNEIFYRFQDCENEHPYRRFLGYCEHIQREMHECIKKQREIRRAESAQLRRKRLETGKPAQQETSD</sequence>
<gene>
    <name evidence="5" type="primary">LOC112464141</name>
    <name evidence="6" type="synonym">LOC112468596</name>
</gene>
<evidence type="ECO:0000256" key="1">
    <source>
        <dbReference type="ARBA" id="ARBA00007347"/>
    </source>
</evidence>
<reference evidence="5 6" key="1">
    <citation type="submission" date="2025-04" db="UniProtKB">
        <authorList>
            <consortium name="RefSeq"/>
        </authorList>
    </citation>
    <scope>IDENTIFICATION</scope>
    <source>
        <tissue evidence="5 6">Whole body</tissue>
    </source>
</reference>
<dbReference type="Proteomes" id="UP000504618">
    <property type="component" value="Unplaced"/>
</dbReference>
<accession>A0A6J1R1R1</accession>
<evidence type="ECO:0000313" key="6">
    <source>
        <dbReference type="RefSeq" id="XP_024893614.1"/>
    </source>
</evidence>
<proteinExistence type="inferred from homology"/>
<dbReference type="RefSeq" id="XP_024893614.1">
    <property type="nucleotide sequence ID" value="XM_025037846.1"/>
</dbReference>
<keyword evidence="4" id="KW-1185">Reference proteome</keyword>
<protein>
    <recommendedName>
        <fullName evidence="3">COX assembly mitochondrial protein</fullName>
    </recommendedName>
</protein>
<dbReference type="Pfam" id="PF08583">
    <property type="entry name" value="Cmc1"/>
    <property type="match status" value="1"/>
</dbReference>
<evidence type="ECO:0000256" key="3">
    <source>
        <dbReference type="RuleBase" id="RU364104"/>
    </source>
</evidence>
<comment type="subcellular location">
    <subcellularLocation>
        <location evidence="3">Mitochondrion</location>
    </subcellularLocation>
</comment>
<dbReference type="GO" id="GO:0005739">
    <property type="term" value="C:mitochondrion"/>
    <property type="evidence" value="ECO:0007669"/>
    <property type="project" value="UniProtKB-SubCell"/>
</dbReference>
<dbReference type="OrthoDB" id="532630at2759"/>
<name>A0A6J1R1R1_9HYME</name>
<keyword evidence="3" id="KW-0496">Mitochondrion</keyword>
<dbReference type="InterPro" id="IPR013892">
    <property type="entry name" value="Cyt_c_biogenesis_Cmc1-like"/>
</dbReference>